<dbReference type="PANTHER" id="PTHR48081">
    <property type="entry name" value="AB HYDROLASE SUPERFAMILY PROTEIN C4A8.06C"/>
    <property type="match status" value="1"/>
</dbReference>
<dbReference type="PANTHER" id="PTHR48081:SF8">
    <property type="entry name" value="ALPHA_BETA HYDROLASE FOLD-3 DOMAIN-CONTAINING PROTEIN-RELATED"/>
    <property type="match status" value="1"/>
</dbReference>
<evidence type="ECO:0000259" key="2">
    <source>
        <dbReference type="Pfam" id="PF07859"/>
    </source>
</evidence>
<keyword evidence="1" id="KW-0378">Hydrolase</keyword>
<evidence type="ECO:0000313" key="4">
    <source>
        <dbReference type="Proteomes" id="UP001501295"/>
    </source>
</evidence>
<dbReference type="Pfam" id="PF07859">
    <property type="entry name" value="Abhydrolase_3"/>
    <property type="match status" value="1"/>
</dbReference>
<keyword evidence="4" id="KW-1185">Reference proteome</keyword>
<dbReference type="InterPro" id="IPR013094">
    <property type="entry name" value="AB_hydrolase_3"/>
</dbReference>
<feature type="domain" description="Alpha/beta hydrolase fold-3" evidence="2">
    <location>
        <begin position="84"/>
        <end position="289"/>
    </location>
</feature>
<comment type="caution">
    <text evidence="3">The sequence shown here is derived from an EMBL/GenBank/DDBJ whole genome shotgun (WGS) entry which is preliminary data.</text>
</comment>
<dbReference type="SUPFAM" id="SSF53474">
    <property type="entry name" value="alpha/beta-Hydrolases"/>
    <property type="match status" value="1"/>
</dbReference>
<proteinExistence type="predicted"/>
<dbReference type="RefSeq" id="WP_345373468.1">
    <property type="nucleotide sequence ID" value="NZ_BAABLM010000001.1"/>
</dbReference>
<dbReference type="InterPro" id="IPR029058">
    <property type="entry name" value="AB_hydrolase_fold"/>
</dbReference>
<evidence type="ECO:0000313" key="3">
    <source>
        <dbReference type="EMBL" id="GAA4668033.1"/>
    </source>
</evidence>
<dbReference type="Proteomes" id="UP001501295">
    <property type="component" value="Unassembled WGS sequence"/>
</dbReference>
<protein>
    <recommendedName>
        <fullName evidence="2">Alpha/beta hydrolase fold-3 domain-containing protein</fullName>
    </recommendedName>
</protein>
<sequence length="320" mass="33936">MPIEPTILTLLADIRDIEPRAAASSAEARRAAMAGAHDALLSQVPAYPSFPDVDVTERTVVSGGRAIPVRVFTPAGSGPFPAYLFFFGGAWWQRSFDAGDIVDACAHAAQEGRAVVIEVDYRLAPEHPYPAALDDAAAVLQWISDAADDLGIDTRRIAVGGQSSGGNLAAALCLRNRDEDGPEIGLQILEVPALTLDRAVDAPRLDTAVESDEESGFPEAIRYYLSGDPVAALDPYVSPLLADDVSGLPEALILTAEHDVLRNEALRYAARLANAGVPTTAVTYAGQVHFTPALRTLTPSGRAWRGQVAQALRDFGAVTR</sequence>
<dbReference type="Gene3D" id="3.40.50.1820">
    <property type="entry name" value="alpha/beta hydrolase"/>
    <property type="match status" value="1"/>
</dbReference>
<accession>A0ABP8VNP3</accession>
<evidence type="ECO:0000256" key="1">
    <source>
        <dbReference type="ARBA" id="ARBA00022801"/>
    </source>
</evidence>
<gene>
    <name evidence="3" type="ORF">GCM10025780_08120</name>
</gene>
<dbReference type="InterPro" id="IPR050300">
    <property type="entry name" value="GDXG_lipolytic_enzyme"/>
</dbReference>
<reference evidence="4" key="1">
    <citation type="journal article" date="2019" name="Int. J. Syst. Evol. Microbiol.">
        <title>The Global Catalogue of Microorganisms (GCM) 10K type strain sequencing project: providing services to taxonomists for standard genome sequencing and annotation.</title>
        <authorList>
            <consortium name="The Broad Institute Genomics Platform"/>
            <consortium name="The Broad Institute Genome Sequencing Center for Infectious Disease"/>
            <person name="Wu L."/>
            <person name="Ma J."/>
        </authorList>
    </citation>
    <scope>NUCLEOTIDE SEQUENCE [LARGE SCALE GENOMIC DNA]</scope>
    <source>
        <strain evidence="4">JCM 18956</strain>
    </source>
</reference>
<organism evidence="3 4">
    <name type="scientific">Frondihabitans cladoniiphilus</name>
    <dbReference type="NCBI Taxonomy" id="715785"/>
    <lineage>
        <taxon>Bacteria</taxon>
        <taxon>Bacillati</taxon>
        <taxon>Actinomycetota</taxon>
        <taxon>Actinomycetes</taxon>
        <taxon>Micrococcales</taxon>
        <taxon>Microbacteriaceae</taxon>
        <taxon>Frondihabitans</taxon>
    </lineage>
</organism>
<dbReference type="EMBL" id="BAABLM010000001">
    <property type="protein sequence ID" value="GAA4668033.1"/>
    <property type="molecule type" value="Genomic_DNA"/>
</dbReference>
<name>A0ABP8VNP3_9MICO</name>